<protein>
    <submittedName>
        <fullName evidence="1">Uncharacterized protein</fullName>
    </submittedName>
</protein>
<dbReference type="EMBL" id="LLXI01003284">
    <property type="protein sequence ID" value="PKY58968.1"/>
    <property type="molecule type" value="Genomic_DNA"/>
</dbReference>
<proteinExistence type="predicted"/>
<evidence type="ECO:0000313" key="2">
    <source>
        <dbReference type="Proteomes" id="UP000234323"/>
    </source>
</evidence>
<dbReference type="VEuPathDB" id="FungiDB:RhiirFUN_000170"/>
<gene>
    <name evidence="1" type="ORF">RhiirA4_481328</name>
</gene>
<dbReference type="AlphaFoldDB" id="A0A2I1HJA9"/>
<evidence type="ECO:0000313" key="1">
    <source>
        <dbReference type="EMBL" id="PKY58968.1"/>
    </source>
</evidence>
<sequence length="131" mass="15708">MSNSFRKTLHDEVIQIYNNLNTNLHFDLSKTFRSQKKILNKRLLPAIKSAINPSLKAYDTEIMKVIKQLHKSWREIWKLRQKDRRIEKHNRKQHIASRKDQKLGWRQKGLLHMVSIKDKLLTDCHLLDDIS</sequence>
<accession>A0A2I1HJA9</accession>
<keyword evidence="2" id="KW-1185">Reference proteome</keyword>
<name>A0A2I1HJA9_9GLOM</name>
<dbReference type="Proteomes" id="UP000234323">
    <property type="component" value="Unassembled WGS sequence"/>
</dbReference>
<comment type="caution">
    <text evidence="1">The sequence shown here is derived from an EMBL/GenBank/DDBJ whole genome shotgun (WGS) entry which is preliminary data.</text>
</comment>
<organism evidence="1 2">
    <name type="scientific">Rhizophagus irregularis</name>
    <dbReference type="NCBI Taxonomy" id="588596"/>
    <lineage>
        <taxon>Eukaryota</taxon>
        <taxon>Fungi</taxon>
        <taxon>Fungi incertae sedis</taxon>
        <taxon>Mucoromycota</taxon>
        <taxon>Glomeromycotina</taxon>
        <taxon>Glomeromycetes</taxon>
        <taxon>Glomerales</taxon>
        <taxon>Glomeraceae</taxon>
        <taxon>Rhizophagus</taxon>
    </lineage>
</organism>
<dbReference type="VEuPathDB" id="FungiDB:FUN_016951"/>
<dbReference type="VEuPathDB" id="FungiDB:RhiirA1_450082"/>
<reference evidence="1 2" key="1">
    <citation type="submission" date="2015-10" db="EMBL/GenBank/DDBJ databases">
        <title>Genome analyses suggest a sexual origin of heterokaryosis in a supposedly ancient asexual fungus.</title>
        <authorList>
            <person name="Ropars J."/>
            <person name="Sedzielewska K."/>
            <person name="Noel J."/>
            <person name="Charron P."/>
            <person name="Farinelli L."/>
            <person name="Marton T."/>
            <person name="Kruger M."/>
            <person name="Pelin A."/>
            <person name="Brachmann A."/>
            <person name="Corradi N."/>
        </authorList>
    </citation>
    <scope>NUCLEOTIDE SEQUENCE [LARGE SCALE GENOMIC DNA]</scope>
    <source>
        <strain evidence="1 2">A4</strain>
    </source>
</reference>